<evidence type="ECO:0000313" key="10">
    <source>
        <dbReference type="Proteomes" id="UP000501602"/>
    </source>
</evidence>
<protein>
    <submittedName>
        <fullName evidence="9">Aromatic hydrocarbon degradation protein</fullName>
    </submittedName>
</protein>
<comment type="subcellular location">
    <subcellularLocation>
        <location evidence="1">Cell outer membrane</location>
        <topology evidence="1">Multi-pass membrane protein</topology>
    </subcellularLocation>
</comment>
<feature type="chain" id="PRO_5026154316" evidence="8">
    <location>
        <begin position="21"/>
        <end position="424"/>
    </location>
</feature>
<dbReference type="PANTHER" id="PTHR35093">
    <property type="entry name" value="OUTER MEMBRANE PROTEIN NMB0088-RELATED"/>
    <property type="match status" value="1"/>
</dbReference>
<evidence type="ECO:0000256" key="6">
    <source>
        <dbReference type="ARBA" id="ARBA00023136"/>
    </source>
</evidence>
<evidence type="ECO:0000256" key="4">
    <source>
        <dbReference type="ARBA" id="ARBA00022692"/>
    </source>
</evidence>
<dbReference type="KEGG" id="fes:HER31_04315"/>
<comment type="similarity">
    <text evidence="2">Belongs to the OmpP1/FadL family.</text>
</comment>
<dbReference type="Proteomes" id="UP000501602">
    <property type="component" value="Chromosome"/>
</dbReference>
<dbReference type="RefSeq" id="WP_168659444.1">
    <property type="nucleotide sequence ID" value="NZ_CP051180.1"/>
</dbReference>
<sequence length="424" mass="44898">MKVRVIAALVMGALGAQAHAAGFQLAESSATGLGRAFAGEAAIADNASSQARNSALLMELEGQQISFGFIYVDPNLDMEGTTGLTMGDARIPTADADADDFAPSALIPNFYYSNRLNDKWAVGISLNSAHGMATELPADHAAAIFGSDTSITTVELAPAVAYQLTDTVAIGAALRVVYGEGEVSATVPGWAAQTLGLEAGQKIKSVEGDGVDYGYQLGATWAPTANNRIGLSFRSEVELTLEGEAEGAGFGLAPGQKKDGELVLPLPATAELAGLHQLTDKFAMHASINWTDWSAFESLEVDFDDYSDHLKDENFKDNWRYAVGATYQVDDKMILRAGVALDKGAVSDGNRTLSIPDSDRLWFSFGSGYVLSESLTLDLAFTYIKADDASIDETVALTENVGVNYQGELGGDVWLAGAQLSYRF</sequence>
<evidence type="ECO:0000256" key="7">
    <source>
        <dbReference type="ARBA" id="ARBA00023237"/>
    </source>
</evidence>
<reference evidence="9 10" key="1">
    <citation type="submission" date="2020-04" db="EMBL/GenBank/DDBJ databases">
        <title>Ferrimonas sp. S7 isolated from sea water.</title>
        <authorList>
            <person name="Bae S.S."/>
            <person name="Baek K."/>
        </authorList>
    </citation>
    <scope>NUCLEOTIDE SEQUENCE [LARGE SCALE GENOMIC DNA]</scope>
    <source>
        <strain evidence="9 10">S7</strain>
    </source>
</reference>
<evidence type="ECO:0000256" key="5">
    <source>
        <dbReference type="ARBA" id="ARBA00022729"/>
    </source>
</evidence>
<evidence type="ECO:0000256" key="2">
    <source>
        <dbReference type="ARBA" id="ARBA00008163"/>
    </source>
</evidence>
<keyword evidence="6" id="KW-0472">Membrane</keyword>
<keyword evidence="3" id="KW-1134">Transmembrane beta strand</keyword>
<dbReference type="SUPFAM" id="SSF56935">
    <property type="entry name" value="Porins"/>
    <property type="match status" value="1"/>
</dbReference>
<evidence type="ECO:0000256" key="1">
    <source>
        <dbReference type="ARBA" id="ARBA00004571"/>
    </source>
</evidence>
<keyword evidence="4" id="KW-0812">Transmembrane</keyword>
<dbReference type="AlphaFoldDB" id="A0A6H1UAW4"/>
<name>A0A6H1UAW4_9GAMM</name>
<organism evidence="9 10">
    <name type="scientific">Ferrimonas lipolytica</name>
    <dbReference type="NCBI Taxonomy" id="2724191"/>
    <lineage>
        <taxon>Bacteria</taxon>
        <taxon>Pseudomonadati</taxon>
        <taxon>Pseudomonadota</taxon>
        <taxon>Gammaproteobacteria</taxon>
        <taxon>Alteromonadales</taxon>
        <taxon>Ferrimonadaceae</taxon>
        <taxon>Ferrimonas</taxon>
    </lineage>
</organism>
<keyword evidence="7" id="KW-0998">Cell outer membrane</keyword>
<dbReference type="Pfam" id="PF03349">
    <property type="entry name" value="Toluene_X"/>
    <property type="match status" value="1"/>
</dbReference>
<evidence type="ECO:0000313" key="9">
    <source>
        <dbReference type="EMBL" id="QIZ76184.1"/>
    </source>
</evidence>
<evidence type="ECO:0000256" key="8">
    <source>
        <dbReference type="SAM" id="SignalP"/>
    </source>
</evidence>
<dbReference type="EMBL" id="CP051180">
    <property type="protein sequence ID" value="QIZ76184.1"/>
    <property type="molecule type" value="Genomic_DNA"/>
</dbReference>
<proteinExistence type="inferred from homology"/>
<accession>A0A6H1UAW4</accession>
<evidence type="ECO:0000256" key="3">
    <source>
        <dbReference type="ARBA" id="ARBA00022452"/>
    </source>
</evidence>
<dbReference type="PANTHER" id="PTHR35093:SF8">
    <property type="entry name" value="OUTER MEMBRANE PROTEIN NMB0088-RELATED"/>
    <property type="match status" value="1"/>
</dbReference>
<dbReference type="GO" id="GO:0009279">
    <property type="term" value="C:cell outer membrane"/>
    <property type="evidence" value="ECO:0007669"/>
    <property type="project" value="UniProtKB-SubCell"/>
</dbReference>
<dbReference type="Gene3D" id="2.40.160.60">
    <property type="entry name" value="Outer membrane protein transport protein (OMPP1/FadL/TodX)"/>
    <property type="match status" value="1"/>
</dbReference>
<dbReference type="GO" id="GO:0015483">
    <property type="term" value="F:long-chain fatty acid transporting porin activity"/>
    <property type="evidence" value="ECO:0007669"/>
    <property type="project" value="TreeGrafter"/>
</dbReference>
<keyword evidence="10" id="KW-1185">Reference proteome</keyword>
<keyword evidence="5 8" id="KW-0732">Signal</keyword>
<gene>
    <name evidence="9" type="ORF">HER31_04315</name>
</gene>
<feature type="signal peptide" evidence="8">
    <location>
        <begin position="1"/>
        <end position="20"/>
    </location>
</feature>
<dbReference type="InterPro" id="IPR005017">
    <property type="entry name" value="OMPP1/FadL/TodX"/>
</dbReference>